<accession>A0A914D437</accession>
<feature type="compositionally biased region" description="Polar residues" evidence="1">
    <location>
        <begin position="73"/>
        <end position="82"/>
    </location>
</feature>
<evidence type="ECO:0000313" key="3">
    <source>
        <dbReference type="Proteomes" id="UP000887540"/>
    </source>
</evidence>
<feature type="domain" description="MITD1 C-terminal phospholipase D-like" evidence="2">
    <location>
        <begin position="187"/>
        <end position="218"/>
    </location>
</feature>
<organism evidence="3 4">
    <name type="scientific">Acrobeloides nanus</name>
    <dbReference type="NCBI Taxonomy" id="290746"/>
    <lineage>
        <taxon>Eukaryota</taxon>
        <taxon>Metazoa</taxon>
        <taxon>Ecdysozoa</taxon>
        <taxon>Nematoda</taxon>
        <taxon>Chromadorea</taxon>
        <taxon>Rhabditida</taxon>
        <taxon>Tylenchina</taxon>
        <taxon>Cephalobomorpha</taxon>
        <taxon>Cephaloboidea</taxon>
        <taxon>Cephalobidae</taxon>
        <taxon>Acrobeloides</taxon>
    </lineage>
</organism>
<evidence type="ECO:0000259" key="2">
    <source>
        <dbReference type="Pfam" id="PF16565"/>
    </source>
</evidence>
<feature type="region of interest" description="Disordered" evidence="1">
    <location>
        <begin position="44"/>
        <end position="161"/>
    </location>
</feature>
<proteinExistence type="predicted"/>
<name>A0A914D437_9BILA</name>
<dbReference type="AlphaFoldDB" id="A0A914D437"/>
<dbReference type="WBParaSite" id="ACRNAN_scaffold18566.g9446.t1">
    <property type="protein sequence ID" value="ACRNAN_scaffold18566.g9446.t1"/>
    <property type="gene ID" value="ACRNAN_scaffold18566.g9446"/>
</dbReference>
<evidence type="ECO:0000313" key="4">
    <source>
        <dbReference type="WBParaSite" id="ACRNAN_scaffold18566.g9446.t1"/>
    </source>
</evidence>
<reference evidence="4" key="1">
    <citation type="submission" date="2022-11" db="UniProtKB">
        <authorList>
            <consortium name="WormBaseParasite"/>
        </authorList>
    </citation>
    <scope>IDENTIFICATION</scope>
</reference>
<feature type="compositionally biased region" description="Basic and acidic residues" evidence="1">
    <location>
        <begin position="130"/>
        <end position="144"/>
    </location>
</feature>
<dbReference type="Pfam" id="PF16565">
    <property type="entry name" value="MIT_C"/>
    <property type="match status" value="1"/>
</dbReference>
<dbReference type="InterPro" id="IPR038113">
    <property type="entry name" value="MITD1_C_sf"/>
</dbReference>
<dbReference type="InterPro" id="IPR032341">
    <property type="entry name" value="MITD1_C"/>
</dbReference>
<dbReference type="Proteomes" id="UP000887540">
    <property type="component" value="Unplaced"/>
</dbReference>
<sequence length="218" mass="24993">MVEEEEGINWIRDYTGCDDIECEEAFYDNEEILEKAIATILKKRLAPTSSKEQASDPVEEDETVKPETKEGSSKTTVETQMENLGLSKDEKNQPKSKSKKKNKKKPGNQSSADASKTNSVSDEETDEENFENKPKEPRLEKSYKPENTAPKIVESPPTLIDPYTSDYEETLESGYFKERLINRNETGNGFKRIFNRCIDDRLKEVVITDPYVRENHQV</sequence>
<protein>
    <recommendedName>
        <fullName evidence="2">MITD1 C-terminal phospholipase D-like domain-containing protein</fullName>
    </recommendedName>
</protein>
<feature type="compositionally biased region" description="Basic residues" evidence="1">
    <location>
        <begin position="94"/>
        <end position="106"/>
    </location>
</feature>
<evidence type="ECO:0000256" key="1">
    <source>
        <dbReference type="SAM" id="MobiDB-lite"/>
    </source>
</evidence>
<dbReference type="Gene3D" id="3.30.870.30">
    <property type="entry name" value="MITD, C-terminal phospholipase D-like domain"/>
    <property type="match status" value="1"/>
</dbReference>
<keyword evidence="3" id="KW-1185">Reference proteome</keyword>
<feature type="compositionally biased region" description="Basic and acidic residues" evidence="1">
    <location>
        <begin position="63"/>
        <end position="72"/>
    </location>
</feature>